<dbReference type="Proteomes" id="UP000050509">
    <property type="component" value="Unassembled WGS sequence"/>
</dbReference>
<dbReference type="EMBL" id="LJCR01002270">
    <property type="protein sequence ID" value="KPV48975.1"/>
    <property type="molecule type" value="Genomic_DNA"/>
</dbReference>
<reference evidence="1 2" key="1">
    <citation type="submission" date="2015-09" db="EMBL/GenBank/DDBJ databases">
        <title>Draft genome sequence of Kouleothrix aurantiaca JCM 19913.</title>
        <authorList>
            <person name="Hemp J."/>
        </authorList>
    </citation>
    <scope>NUCLEOTIDE SEQUENCE [LARGE SCALE GENOMIC DNA]</scope>
    <source>
        <strain evidence="1 2">COM-B</strain>
    </source>
</reference>
<keyword evidence="2" id="KW-1185">Reference proteome</keyword>
<gene>
    <name evidence="1" type="ORF">SE17_35185</name>
</gene>
<proteinExistence type="predicted"/>
<protein>
    <submittedName>
        <fullName evidence="1">Uncharacterized protein</fullName>
    </submittedName>
</protein>
<name>A0A0P9D8Z6_9CHLR</name>
<comment type="caution">
    <text evidence="1">The sequence shown here is derived from an EMBL/GenBank/DDBJ whole genome shotgun (WGS) entry which is preliminary data.</text>
</comment>
<evidence type="ECO:0000313" key="1">
    <source>
        <dbReference type="EMBL" id="KPV48975.1"/>
    </source>
</evidence>
<sequence>MNSPLIPFTLIVLALLLAAFGPARVGAAGAALARHVREALAHFQRGRRNQLREPGKRPR</sequence>
<organism evidence="1 2">
    <name type="scientific">Kouleothrix aurantiaca</name>
    <dbReference type="NCBI Taxonomy" id="186479"/>
    <lineage>
        <taxon>Bacteria</taxon>
        <taxon>Bacillati</taxon>
        <taxon>Chloroflexota</taxon>
        <taxon>Chloroflexia</taxon>
        <taxon>Chloroflexales</taxon>
        <taxon>Roseiflexineae</taxon>
        <taxon>Roseiflexaceae</taxon>
        <taxon>Kouleothrix</taxon>
    </lineage>
</organism>
<evidence type="ECO:0000313" key="2">
    <source>
        <dbReference type="Proteomes" id="UP000050509"/>
    </source>
</evidence>
<accession>A0A0P9D8Z6</accession>
<dbReference type="AlphaFoldDB" id="A0A0P9D8Z6"/>